<evidence type="ECO:0000313" key="2">
    <source>
        <dbReference type="Proteomes" id="UP000789920"/>
    </source>
</evidence>
<accession>A0ACA9RSF5</accession>
<keyword evidence="2" id="KW-1185">Reference proteome</keyword>
<comment type="caution">
    <text evidence="1">The sequence shown here is derived from an EMBL/GenBank/DDBJ whole genome shotgun (WGS) entry which is preliminary data.</text>
</comment>
<proteinExistence type="predicted"/>
<sequence>MENTNLAQCTEAINGLRNILRTVERFDITNISLPFLLLPSNIDCFSDPLFEEKENDLSKRGEFVLKCAKGFMMKNSRVPKHMTVKEQETKTVSFLLPKGA</sequence>
<name>A0ACA9RSF5_9GLOM</name>
<organism evidence="1 2">
    <name type="scientific">Racocetra persica</name>
    <dbReference type="NCBI Taxonomy" id="160502"/>
    <lineage>
        <taxon>Eukaryota</taxon>
        <taxon>Fungi</taxon>
        <taxon>Fungi incertae sedis</taxon>
        <taxon>Mucoromycota</taxon>
        <taxon>Glomeromycotina</taxon>
        <taxon>Glomeromycetes</taxon>
        <taxon>Diversisporales</taxon>
        <taxon>Gigasporaceae</taxon>
        <taxon>Racocetra</taxon>
    </lineage>
</organism>
<dbReference type="Proteomes" id="UP000789920">
    <property type="component" value="Unassembled WGS sequence"/>
</dbReference>
<feature type="non-terminal residue" evidence="1">
    <location>
        <position position="100"/>
    </location>
</feature>
<dbReference type="EMBL" id="CAJVQC010066275">
    <property type="protein sequence ID" value="CAG8806272.1"/>
    <property type="molecule type" value="Genomic_DNA"/>
</dbReference>
<reference evidence="1" key="1">
    <citation type="submission" date="2021-06" db="EMBL/GenBank/DDBJ databases">
        <authorList>
            <person name="Kallberg Y."/>
            <person name="Tangrot J."/>
            <person name="Rosling A."/>
        </authorList>
    </citation>
    <scope>NUCLEOTIDE SEQUENCE</scope>
    <source>
        <strain evidence="1">MA461A</strain>
    </source>
</reference>
<evidence type="ECO:0000313" key="1">
    <source>
        <dbReference type="EMBL" id="CAG8806272.1"/>
    </source>
</evidence>
<gene>
    <name evidence="1" type="ORF">RPERSI_LOCUS22120</name>
</gene>
<protein>
    <submittedName>
        <fullName evidence="1">6948_t:CDS:1</fullName>
    </submittedName>
</protein>